<comment type="caution">
    <text evidence="2">The sequence shown here is derived from an EMBL/GenBank/DDBJ whole genome shotgun (WGS) entry which is preliminary data.</text>
</comment>
<dbReference type="InterPro" id="IPR004590">
    <property type="entry name" value="ssDNA_annealing_RecT"/>
</dbReference>
<feature type="compositionally biased region" description="Polar residues" evidence="1">
    <location>
        <begin position="285"/>
        <end position="295"/>
    </location>
</feature>
<evidence type="ECO:0000313" key="3">
    <source>
        <dbReference type="Proteomes" id="UP001595190"/>
    </source>
</evidence>
<dbReference type="Proteomes" id="UP001595190">
    <property type="component" value="Unassembled WGS sequence"/>
</dbReference>
<sequence>MSTAIVLQEERQKPSQLQAFMGKVLPPADKQAVKSVLPAHVPFERFERNLSNAIMNQPKLMTLNPREVFREVAKVAALGLLFDAQLGEAYLIASATGPQARIGYRGLIKLARQSGEIASVYAHEVYENDEIECVLGDEKRLKHKPDLFGDRGEIVGYYAVVKFKDGETDFEPMTTVQIDKIRDKSDGFRAFKAGKIKSTPWSTDYDEMAKKTCIRRLMKRLPQSPDLSTALQIEDRAEHHLELQAEQPTGLVHRLRSAQASAPQIEGFSQEHVDAETGEVLDQAPANTEPSTASAETEADTGDLSTDQDGAEHNDDDLPAEDTLLDRARAKALEGSRALKSWKGKLTQKEFDEIQEALPALEAAAKQADGVAA</sequence>
<evidence type="ECO:0000313" key="2">
    <source>
        <dbReference type="EMBL" id="MFC2248787.1"/>
    </source>
</evidence>
<dbReference type="InterPro" id="IPR018330">
    <property type="entry name" value="RecT_fam"/>
</dbReference>
<accession>A0ABV6Z9D2</accession>
<proteinExistence type="predicted"/>
<dbReference type="EMBL" id="JBHGPK010000001">
    <property type="protein sequence ID" value="MFC2248787.1"/>
    <property type="molecule type" value="Genomic_DNA"/>
</dbReference>
<gene>
    <name evidence="2" type="ORF">ACETRX_04100</name>
</gene>
<dbReference type="NCBIfam" id="TIGR00616">
    <property type="entry name" value="rect"/>
    <property type="match status" value="1"/>
</dbReference>
<evidence type="ECO:0000256" key="1">
    <source>
        <dbReference type="SAM" id="MobiDB-lite"/>
    </source>
</evidence>
<reference evidence="2 3" key="1">
    <citation type="submission" date="2024-09" db="EMBL/GenBank/DDBJ databases">
        <title>Description of Labrys sedimenti sp. nov., isolated from a diclofenac-degrading enrichment culture, and genome-based reclassification of Labrys portucalensis as a later heterotypic synonym of Labrys neptuniae.</title>
        <authorList>
            <person name="Tancsics A."/>
            <person name="Csepanyi A."/>
        </authorList>
    </citation>
    <scope>NUCLEOTIDE SEQUENCE [LARGE SCALE GENOMIC DNA]</scope>
    <source>
        <strain evidence="2 3">LMG 23412</strain>
    </source>
</reference>
<name>A0ABV6Z9D2_9HYPH</name>
<dbReference type="RefSeq" id="WP_394308739.1">
    <property type="nucleotide sequence ID" value="NZ_JBHGPK010000001.1"/>
</dbReference>
<dbReference type="Pfam" id="PF03837">
    <property type="entry name" value="RecT"/>
    <property type="match status" value="1"/>
</dbReference>
<feature type="region of interest" description="Disordered" evidence="1">
    <location>
        <begin position="284"/>
        <end position="322"/>
    </location>
</feature>
<protein>
    <submittedName>
        <fullName evidence="2">Recombinase RecT</fullName>
    </submittedName>
</protein>
<organism evidence="2 3">
    <name type="scientific">Labrys neptuniae</name>
    <dbReference type="NCBI Taxonomy" id="376174"/>
    <lineage>
        <taxon>Bacteria</taxon>
        <taxon>Pseudomonadati</taxon>
        <taxon>Pseudomonadota</taxon>
        <taxon>Alphaproteobacteria</taxon>
        <taxon>Hyphomicrobiales</taxon>
        <taxon>Xanthobacteraceae</taxon>
        <taxon>Labrys</taxon>
    </lineage>
</organism>